<accession>A0A284VTK4</accession>
<dbReference type="RefSeq" id="WP_096207161.1">
    <property type="nucleotide sequence ID" value="NZ_FZMP01000229.1"/>
</dbReference>
<evidence type="ECO:0000313" key="2">
    <source>
        <dbReference type="EMBL" id="SNQ62624.1"/>
    </source>
</evidence>
<name>A0A284VTK4_9EURY</name>
<feature type="transmembrane region" description="Helical" evidence="1">
    <location>
        <begin position="91"/>
        <end position="113"/>
    </location>
</feature>
<dbReference type="OrthoDB" id="376844at2157"/>
<evidence type="ECO:0000256" key="1">
    <source>
        <dbReference type="SAM" id="Phobius"/>
    </source>
</evidence>
<dbReference type="AlphaFoldDB" id="A0A284VTK4"/>
<keyword evidence="1" id="KW-1133">Transmembrane helix</keyword>
<proteinExistence type="predicted"/>
<reference evidence="3" key="1">
    <citation type="submission" date="2017-06" db="EMBL/GenBank/DDBJ databases">
        <authorList>
            <person name="Cremers G."/>
        </authorList>
    </citation>
    <scope>NUCLEOTIDE SEQUENCE [LARGE SCALE GENOMIC DNA]</scope>
</reference>
<feature type="transmembrane region" description="Helical" evidence="1">
    <location>
        <begin position="51"/>
        <end position="71"/>
    </location>
</feature>
<organism evidence="2 3">
    <name type="scientific">Candidatus Methanoperedens nitratireducens</name>
    <dbReference type="NCBI Taxonomy" id="1392998"/>
    <lineage>
        <taxon>Archaea</taxon>
        <taxon>Methanobacteriati</taxon>
        <taxon>Methanobacteriota</taxon>
        <taxon>Stenosarchaea group</taxon>
        <taxon>Methanomicrobia</taxon>
        <taxon>Methanosarcinales</taxon>
        <taxon>ANME-2 cluster</taxon>
        <taxon>Candidatus Methanoperedentaceae</taxon>
        <taxon>Candidatus Methanoperedens</taxon>
    </lineage>
</organism>
<dbReference type="EMBL" id="FZMP01000229">
    <property type="protein sequence ID" value="SNQ62624.1"/>
    <property type="molecule type" value="Genomic_DNA"/>
</dbReference>
<feature type="transmembrane region" description="Helical" evidence="1">
    <location>
        <begin position="12"/>
        <end position="30"/>
    </location>
</feature>
<keyword evidence="1" id="KW-0812">Transmembrane</keyword>
<keyword evidence="3" id="KW-1185">Reference proteome</keyword>
<protein>
    <submittedName>
        <fullName evidence="2">Uncharacterized protein</fullName>
    </submittedName>
</protein>
<sequence>MDNIYLFTVRSSSSVIAALIGLYFVLRIWLKWNNIDIDVLKARVFLNKNFITKNWIHTFLSGAFLASHQFIDLLQSLNYIAKTGWVYQLSDILEFTALVFLVILAYEWFVMIFPRK</sequence>
<keyword evidence="1" id="KW-0472">Membrane</keyword>
<gene>
    <name evidence="2" type="ORF">MNV_80025</name>
</gene>
<dbReference type="Proteomes" id="UP000218615">
    <property type="component" value="Unassembled WGS sequence"/>
</dbReference>
<evidence type="ECO:0000313" key="3">
    <source>
        <dbReference type="Proteomes" id="UP000218615"/>
    </source>
</evidence>